<feature type="transmembrane region" description="Helical" evidence="3">
    <location>
        <begin position="20"/>
        <end position="43"/>
    </location>
</feature>
<organism evidence="5 6">
    <name type="scientific">Adineta steineri</name>
    <dbReference type="NCBI Taxonomy" id="433720"/>
    <lineage>
        <taxon>Eukaryota</taxon>
        <taxon>Metazoa</taxon>
        <taxon>Spiralia</taxon>
        <taxon>Gnathifera</taxon>
        <taxon>Rotifera</taxon>
        <taxon>Eurotatoria</taxon>
        <taxon>Bdelloidea</taxon>
        <taxon>Adinetida</taxon>
        <taxon>Adinetidae</taxon>
        <taxon>Adineta</taxon>
    </lineage>
</organism>
<reference evidence="5" key="1">
    <citation type="submission" date="2021-02" db="EMBL/GenBank/DDBJ databases">
        <authorList>
            <person name="Nowell W R."/>
        </authorList>
    </citation>
    <scope>NUCLEOTIDE SEQUENCE</scope>
</reference>
<name>A0A814DQK8_9BILA</name>
<evidence type="ECO:0000313" key="6">
    <source>
        <dbReference type="Proteomes" id="UP000663877"/>
    </source>
</evidence>
<dbReference type="InterPro" id="IPR029058">
    <property type="entry name" value="AB_hydrolase_fold"/>
</dbReference>
<gene>
    <name evidence="5" type="ORF">BJG266_LOCUS13546</name>
</gene>
<sequence>MVFQYIDIAATPVSLVVHSFLGLVCLTILFGFYGTLLTTCRFLRYGRKRFFKKFDRPKPPAKALDRLSGKHEMIKLKSSGVTLHYVSKGVPNQHMILFLHGFPECWYSWRNQMKYFSKDYRVVAVDQRGYGLSSKPAFIVDYKMETLAGDIADLIEQLGYESCILVGHDIGGFVAWTTAMLYPHLVEKLIVMNCPHPLAFRQELSFSQMQRSWFMFFAQTMIVPELYFEADDFAFIKSAFRKKSTGLVNQDYVTDDDIEVFKYTFSQPETTKSAINYYRAFLRYQSDYSRAEVVAPVLMLWGSRDHVFDMDLADASQKYCSDVRLKKIQNGSHWINQDMPDVVNKYMEIFLNEQPIVEIPPEY</sequence>
<dbReference type="PANTHER" id="PTHR43329">
    <property type="entry name" value="EPOXIDE HYDROLASE"/>
    <property type="match status" value="1"/>
</dbReference>
<keyword evidence="3" id="KW-1133">Transmembrane helix</keyword>
<evidence type="ECO:0000259" key="4">
    <source>
        <dbReference type="Pfam" id="PF00561"/>
    </source>
</evidence>
<dbReference type="Pfam" id="PF00561">
    <property type="entry name" value="Abhydrolase_1"/>
    <property type="match status" value="1"/>
</dbReference>
<dbReference type="Proteomes" id="UP000663877">
    <property type="component" value="Unassembled WGS sequence"/>
</dbReference>
<feature type="domain" description="AB hydrolase-1" evidence="4">
    <location>
        <begin position="96"/>
        <end position="336"/>
    </location>
</feature>
<comment type="similarity">
    <text evidence="2">Belongs to the AB hydrolase superfamily. Epoxide hydrolase family.</text>
</comment>
<protein>
    <recommendedName>
        <fullName evidence="4">AB hydrolase-1 domain-containing protein</fullName>
    </recommendedName>
</protein>
<proteinExistence type="inferred from homology"/>
<accession>A0A814DQK8</accession>
<keyword evidence="3" id="KW-0472">Membrane</keyword>
<keyword evidence="1" id="KW-0378">Hydrolase</keyword>
<dbReference type="Gene3D" id="3.40.50.1820">
    <property type="entry name" value="alpha/beta hydrolase"/>
    <property type="match status" value="1"/>
</dbReference>
<dbReference type="EMBL" id="CAJNOI010000055">
    <property type="protein sequence ID" value="CAF0957235.1"/>
    <property type="molecule type" value="Genomic_DNA"/>
</dbReference>
<comment type="caution">
    <text evidence="5">The sequence shown here is derived from an EMBL/GenBank/DDBJ whole genome shotgun (WGS) entry which is preliminary data.</text>
</comment>
<dbReference type="InterPro" id="IPR000639">
    <property type="entry name" value="Epox_hydrolase-like"/>
</dbReference>
<keyword evidence="3" id="KW-0812">Transmembrane</keyword>
<dbReference type="PRINTS" id="PR00111">
    <property type="entry name" value="ABHYDROLASE"/>
</dbReference>
<dbReference type="InterPro" id="IPR000073">
    <property type="entry name" value="AB_hydrolase_1"/>
</dbReference>
<evidence type="ECO:0000256" key="3">
    <source>
        <dbReference type="SAM" id="Phobius"/>
    </source>
</evidence>
<dbReference type="SUPFAM" id="SSF53474">
    <property type="entry name" value="alpha/beta-Hydrolases"/>
    <property type="match status" value="1"/>
</dbReference>
<evidence type="ECO:0000313" key="5">
    <source>
        <dbReference type="EMBL" id="CAF0957235.1"/>
    </source>
</evidence>
<dbReference type="GO" id="GO:0004301">
    <property type="term" value="F:epoxide hydrolase activity"/>
    <property type="evidence" value="ECO:0007669"/>
    <property type="project" value="UniProtKB-ARBA"/>
</dbReference>
<dbReference type="AlphaFoldDB" id="A0A814DQK8"/>
<evidence type="ECO:0000256" key="2">
    <source>
        <dbReference type="ARBA" id="ARBA00038334"/>
    </source>
</evidence>
<evidence type="ECO:0000256" key="1">
    <source>
        <dbReference type="ARBA" id="ARBA00022801"/>
    </source>
</evidence>
<dbReference type="PRINTS" id="PR00412">
    <property type="entry name" value="EPOXHYDRLASE"/>
</dbReference>